<reference evidence="5" key="1">
    <citation type="submission" date="2020-03" db="EMBL/GenBank/DDBJ databases">
        <title>Studies in the Genomics of Life Span.</title>
        <authorList>
            <person name="Glass D."/>
        </authorList>
    </citation>
    <scope>NUCLEOTIDE SEQUENCE</scope>
    <source>
        <strain evidence="5">SUZIE</strain>
        <tissue evidence="5">Muscle</tissue>
    </source>
</reference>
<name>A0AA41MJ98_SCICA</name>
<feature type="region of interest" description="Disordered" evidence="2">
    <location>
        <begin position="243"/>
        <end position="279"/>
    </location>
</feature>
<comment type="caution">
    <text evidence="5">The sequence shown here is derived from an EMBL/GenBank/DDBJ whole genome shotgun (WGS) entry which is preliminary data.</text>
</comment>
<feature type="domain" description="Paraneoplastic antigen Ma-like N-terminal" evidence="4">
    <location>
        <begin position="1"/>
        <end position="92"/>
    </location>
</feature>
<gene>
    <name evidence="5" type="ORF">SUZIE_120615</name>
</gene>
<dbReference type="PANTHER" id="PTHR23095">
    <property type="entry name" value="PARANEOPLASTIC ANTIGEN"/>
    <property type="match status" value="1"/>
</dbReference>
<organism evidence="5 6">
    <name type="scientific">Sciurus carolinensis</name>
    <name type="common">Eastern gray squirrel</name>
    <dbReference type="NCBI Taxonomy" id="30640"/>
    <lineage>
        <taxon>Eukaryota</taxon>
        <taxon>Metazoa</taxon>
        <taxon>Chordata</taxon>
        <taxon>Craniata</taxon>
        <taxon>Vertebrata</taxon>
        <taxon>Euteleostomi</taxon>
        <taxon>Mammalia</taxon>
        <taxon>Eutheria</taxon>
        <taxon>Euarchontoglires</taxon>
        <taxon>Glires</taxon>
        <taxon>Rodentia</taxon>
        <taxon>Sciuromorpha</taxon>
        <taxon>Sciuridae</taxon>
        <taxon>Sciurinae</taxon>
        <taxon>Sciurini</taxon>
        <taxon>Sciurus</taxon>
    </lineage>
</organism>
<dbReference type="PANTHER" id="PTHR23095:SF20">
    <property type="entry name" value="PARANEOPLASTIC ANTIGEN MA6E"/>
    <property type="match status" value="1"/>
</dbReference>
<dbReference type="AlphaFoldDB" id="A0AA41MJ98"/>
<dbReference type="EMBL" id="JAATJV010196068">
    <property type="protein sequence ID" value="MBZ3872973.1"/>
    <property type="molecule type" value="Genomic_DNA"/>
</dbReference>
<sequence>MAMAVLRDWCRWMGVNAHRSLLILGIPEDCKEDEFQEAVQAALWPLGRYRVLCKTFRKELGARVALVEFAEYLNRSLIPRQIPGNGGPWTVIFLPQAPDADFQDTPNFPAQPQGRVVGAACEAEATAIADQLRARQVLMRARPNQMLQNNLRRMRLERRPPGFLGLLRLIRETEAWEAARARNEQLEGEEGAEVYQGNLAAAQAAPDNEDNAGATLACENASEAALTNKITMECISIIVEKNKEEPSSENASKAAPATENTGESYSANKDADEVTPSPEHAAEAAFNTDNVTKAAPAIKEAKTSPATQENENASTPASRGQARSTEALSGPTQSQMGSASDAGLLGPGWGPESLSQGENQEAEEPLLEGLKDILEESGDEDGAGELSHPKPFLGE</sequence>
<feature type="compositionally biased region" description="Polar residues" evidence="2">
    <location>
        <begin position="258"/>
        <end position="267"/>
    </location>
</feature>
<dbReference type="Pfam" id="PF20846">
    <property type="entry name" value="PNMA_N"/>
    <property type="match status" value="1"/>
</dbReference>
<feature type="compositionally biased region" description="Polar residues" evidence="2">
    <location>
        <begin position="304"/>
        <end position="338"/>
    </location>
</feature>
<feature type="region of interest" description="Disordered" evidence="2">
    <location>
        <begin position="299"/>
        <end position="395"/>
    </location>
</feature>
<evidence type="ECO:0000256" key="2">
    <source>
        <dbReference type="SAM" id="MobiDB-lite"/>
    </source>
</evidence>
<dbReference type="InterPro" id="IPR048271">
    <property type="entry name" value="PNMA_N"/>
</dbReference>
<proteinExistence type="inferred from homology"/>
<dbReference type="InterPro" id="IPR026523">
    <property type="entry name" value="PNMA"/>
</dbReference>
<evidence type="ECO:0000313" key="5">
    <source>
        <dbReference type="EMBL" id="MBZ3872973.1"/>
    </source>
</evidence>
<comment type="similarity">
    <text evidence="1">Belongs to the PNMA family.</text>
</comment>
<dbReference type="InterPro" id="IPR048270">
    <property type="entry name" value="PNMA_C"/>
</dbReference>
<feature type="domain" description="Paraneoplastic antigen Ma-like C-terminal" evidence="3">
    <location>
        <begin position="126"/>
        <end position="167"/>
    </location>
</feature>
<evidence type="ECO:0000259" key="4">
    <source>
        <dbReference type="Pfam" id="PF20846"/>
    </source>
</evidence>
<keyword evidence="6" id="KW-1185">Reference proteome</keyword>
<accession>A0AA41MJ98</accession>
<evidence type="ECO:0000256" key="1">
    <source>
        <dbReference type="ARBA" id="ARBA00007024"/>
    </source>
</evidence>
<dbReference type="Proteomes" id="UP001166674">
    <property type="component" value="Unassembled WGS sequence"/>
</dbReference>
<evidence type="ECO:0000259" key="3">
    <source>
        <dbReference type="Pfam" id="PF14893"/>
    </source>
</evidence>
<dbReference type="Pfam" id="PF14893">
    <property type="entry name" value="PNMA"/>
    <property type="match status" value="1"/>
</dbReference>
<evidence type="ECO:0000313" key="6">
    <source>
        <dbReference type="Proteomes" id="UP001166674"/>
    </source>
</evidence>
<protein>
    <submittedName>
        <fullName evidence="5">Paraneoplastic antigen-like protein 6B</fullName>
    </submittedName>
</protein>